<feature type="compositionally biased region" description="Polar residues" evidence="6">
    <location>
        <begin position="587"/>
        <end position="609"/>
    </location>
</feature>
<dbReference type="Pfam" id="PF25547">
    <property type="entry name" value="WXG100_2"/>
    <property type="match status" value="1"/>
</dbReference>
<keyword evidence="10" id="KW-1185">Reference proteome</keyword>
<feature type="compositionally biased region" description="Polar residues" evidence="6">
    <location>
        <begin position="1648"/>
        <end position="1660"/>
    </location>
</feature>
<feature type="active site" evidence="5">
    <location>
        <position position="1098"/>
    </location>
</feature>
<evidence type="ECO:0000256" key="6">
    <source>
        <dbReference type="SAM" id="MobiDB-lite"/>
    </source>
</evidence>
<dbReference type="Gene3D" id="3.90.70.10">
    <property type="entry name" value="Cysteine proteinases"/>
    <property type="match status" value="1"/>
</dbReference>
<feature type="compositionally biased region" description="Polar residues" evidence="6">
    <location>
        <begin position="337"/>
        <end position="349"/>
    </location>
</feature>
<dbReference type="Proteomes" id="UP000503540">
    <property type="component" value="Chromosome"/>
</dbReference>
<dbReference type="GO" id="GO:0005576">
    <property type="term" value="C:extracellular region"/>
    <property type="evidence" value="ECO:0007669"/>
    <property type="project" value="InterPro"/>
</dbReference>
<reference evidence="9 10" key="1">
    <citation type="journal article" date="2019" name="ACS Chem. Biol.">
        <title>Identification and Mobilization of a Cryptic Antibiotic Biosynthesis Gene Locus from a Human-Pathogenic Nocardia Isolate.</title>
        <authorList>
            <person name="Herisse M."/>
            <person name="Ishida K."/>
            <person name="Porter J.L."/>
            <person name="Howden B."/>
            <person name="Hertweck C."/>
            <person name="Stinear T.P."/>
            <person name="Pidot S.J."/>
        </authorList>
    </citation>
    <scope>NUCLEOTIDE SEQUENCE [LARGE SCALE GENOMIC DNA]</scope>
    <source>
        <strain evidence="9 10">AUSMDU00012717</strain>
    </source>
</reference>
<feature type="region of interest" description="Disordered" evidence="6">
    <location>
        <begin position="302"/>
        <end position="702"/>
    </location>
</feature>
<dbReference type="GO" id="GO:0006508">
    <property type="term" value="P:proteolysis"/>
    <property type="evidence" value="ECO:0007669"/>
    <property type="project" value="UniProtKB-KW"/>
</dbReference>
<feature type="region of interest" description="Disordered" evidence="6">
    <location>
        <begin position="1467"/>
        <end position="1508"/>
    </location>
</feature>
<dbReference type="RefSeq" id="WP_167472127.1">
    <property type="nucleotide sequence ID" value="NZ_CP046172.1"/>
</dbReference>
<evidence type="ECO:0000256" key="2">
    <source>
        <dbReference type="ARBA" id="ARBA00022670"/>
    </source>
</evidence>
<dbReference type="PROSITE" id="PS50802">
    <property type="entry name" value="OTU"/>
    <property type="match status" value="1"/>
</dbReference>
<comment type="similarity">
    <text evidence="1">Belongs to the peptidase C2 family.</text>
</comment>
<evidence type="ECO:0000256" key="4">
    <source>
        <dbReference type="ARBA" id="ARBA00022807"/>
    </source>
</evidence>
<feature type="region of interest" description="Disordered" evidence="6">
    <location>
        <begin position="1648"/>
        <end position="1710"/>
    </location>
</feature>
<dbReference type="InterPro" id="IPR057746">
    <property type="entry name" value="CpnT-like_N"/>
</dbReference>
<dbReference type="Gene3D" id="3.90.176.10">
    <property type="entry name" value="Toxin ADP-ribosyltransferase, Chain A, domain 1"/>
    <property type="match status" value="1"/>
</dbReference>
<feature type="active site" evidence="5">
    <location>
        <position position="1409"/>
    </location>
</feature>
<feature type="region of interest" description="Disordered" evidence="6">
    <location>
        <begin position="1582"/>
        <end position="1602"/>
    </location>
</feature>
<feature type="compositionally biased region" description="Basic and acidic residues" evidence="6">
    <location>
        <begin position="1679"/>
        <end position="1689"/>
    </location>
</feature>
<dbReference type="InterPro" id="IPR003323">
    <property type="entry name" value="OTU_dom"/>
</dbReference>
<dbReference type="PROSITE" id="PS51996">
    <property type="entry name" value="TR_MART"/>
    <property type="match status" value="1"/>
</dbReference>
<feature type="domain" description="Calpain catalytic" evidence="7">
    <location>
        <begin position="1084"/>
        <end position="1497"/>
    </location>
</feature>
<feature type="domain" description="OTU" evidence="8">
    <location>
        <begin position="1965"/>
        <end position="2108"/>
    </location>
</feature>
<dbReference type="CDD" id="cd22744">
    <property type="entry name" value="OTU"/>
    <property type="match status" value="1"/>
</dbReference>
<feature type="active site" evidence="5">
    <location>
        <position position="1430"/>
    </location>
</feature>
<feature type="region of interest" description="Disordered" evidence="6">
    <location>
        <begin position="2117"/>
        <end position="2154"/>
    </location>
</feature>
<keyword evidence="3 5" id="KW-0378">Hydrolase</keyword>
<dbReference type="SUPFAM" id="SSF56399">
    <property type="entry name" value="ADP-ribosylation"/>
    <property type="match status" value="1"/>
</dbReference>
<dbReference type="InterPro" id="IPR022684">
    <property type="entry name" value="Calpain_cysteine_protease"/>
</dbReference>
<sequence>MTITMPSWLQWLSYLAGSEWPQGDEDQMFGLAEDWKSAGHELLAALPELHSGTRMTLDSYSGDGVEVIEKDFRTLFEGDGSIEELAKNLTELGSSVKNTGAQIEYAKLQIIITLAITAAEIAQALATLFGAAEVPVIEATAQVVTRTIAQRLLRAIASNATKMTLKQFAKKLGVEVIKQAAIGAATDLGIQAYQVVVGHRDDIDWKQVGISGAVAGAGAAVAFPVGHGVGSLLTKKFGPANTVGKSVLHAIGGAVPAGIAGVGGGWLMNGILTGSWEFDPRMLGGALGGAISGGVSGATQHIKASRTAGVHSGSAPRPLSLGERPSSPRGIGDHTNTETTTAQSSSSITPKPADNPVSSNTGVGAEHGSQTTPVEHQTNPEIRSSPNSFGSTEHSANNTTPINASSTGETPHTTATSNSEGNQVHHTVTESPTHTESNQQHSVDPSHPTEATQHTEPQSHIGNSGSTEHNTTAGGPHSADTTVDRSNQGPATNGAVTSPASETAQNPSNTTNHGSSQSIGGTETQRTTPDIKPSTVAENKATNPSQTVTSSAPTESTKPVGTSTRAGIGDERGPNITRAPNHIKAESTGTAVESIGSKQQTDNTKTAGTSTGGAMPVAPQHTPESSTPSTAPRRRSTRLGSNDGTRPRPIPADHQDSTAQSTPLPPPDVPNHETTSESTHSTQEQSSPDRERPLNPLDGPEDHILDRLFDEHEKPNTPLLDGPENHILDRLFNEHEKPNTPLLDGPENHILDRLLDEHEKPNTPLLDGPENHILDRLFNEHKKPNTPLLDTNTDAQLRHLFAQPKDSLLNTNADAQLRHLFSQPKDGLLDTNTDAQLRHLFAQPHQGGPLDHLENHELSRLFAEPRSKTSPFEPEHGETYFGADLLDKLGFEHDGTTNPERHRFDETGFEPPVLTEQQLLHNLSQQDRAQLFRDIPVPVRLPSGDRLTLIDTNGQPHHLPSNSSTYTHRDPKDPGHVLLHVPDGTPQGHWIRVPEVLINGFSEAGGRVSWDVPGGAIRFKDANQGTLVHLANGSQMVVLPHKGSQTWIKQPADTWWHLMDANDSALPIPRLADRSQSPVFGDHGPKPEDVRQGNIGDCYLLADLKNLAEHNPSAITEIVRDHGDGTVSIRFLADNRPEWVRVDKQIHLSPGTDTGHFIRHKPGEPLWAALIEKAYAQHFGGANGFHGIDGNFPGIAAKALGKTFFEDVRTLTDDSYIHHDWINADNRPKQPVRALDDVTFLHPLRFDPDTLHEQIGGSIEFTKELIAARDELLGGRDQNFLYFQDRQVEATAQGMREFLDRRFDGNWISDHFERHFTRDDFPDDAAYAAKRTEVETEIARSKTALVDYMDAIYGGGAENRSLDNSVLLEAVGHRIDYALQRGTVVSLWTHPFGSNREDPFAVPGLVGGHAYSVVGVEKVGDRPVRILLENPWDTNGTYPRPNSGIEYRHPEPGGRIHVEPDGTWVRTEPDGTVYGTRPDGTRYRNDPDGTVYESHSNGTWVRTDPDGMVRGARPDGTWYRNHPDGTAYGTYPDGTWYRQNPDRTTDFTFPDGRRLRKELDGTEHWTYPNGYVLRRTADGTDHWIHPDAQKSNDPQPISDPGPIVDIADPTIPPHRGGIVAIDLAHLPKFDGLGMSGAGTQGLYGPAWSHNTGTHGNTTPVNAPHPGLPDMHSGTTESSHTGHDADHRNPSADTFAPGHPPTETPSWTDPEKLRTWLRNPTADSQDAATRIPALEKLNSENWSGDRLLYLGGDSDIEHPLFSTKAKEVTLVSFDPYSERQAHLSAVDADLRRKIDKYRDPQHTVTREIDNDNHSVRFTVQHNGTDVQVITFVAKTYDEFINDNHQKFDFVMDKDSRFNDWKSTPREVADAISGLLEPGGHWLSGHEIPQTTPHFADRTTELLGTDTADWSSGKLRIRTFDPELVPHAEPVTGDSRGFDSVHDPGGGSAPHRPSISEQLNGIHPPEGHWKSMPGEGDCLFHALSEVMGLGDDGHTDLRGRLAIELNLNREHYLEDFRRRLEADGSGRRTEEEVQQEYDRQIENLLLTGTYRDHAANFLLPVAARVLELNLSILHPDGTVTKLHHGFPDQPVGVLYRENTNGGHYHVAIHPDDTPATVNRDHPIHTSATSSHDELAGGGNTPSHSVASADTTSAHDDGTLRFDTDDLGSVYGETFLGPIRDGLLPAEFIEAHRYTVNSWINYPLREGNLQHWVNNLTTDAYYYNTLYALTNGNPSAEHLYNLWNAAFSGRIYLTPDQQLAIGAIMASGSPHRRLEEVATNYATYSNMTQWLGGQPPTAANLLTHISLLDNAVGRTLPHSVEVIRGMHSVSFLRVGSEALGTTGDPRTLRGTVQIEAGYMSTSLGSAPPGHFNGRIRMEIVVPAGSTGLWMGIRSAYPDQRELILPRGTRYLITEVIENPNGPRYAGVEYLLRARVVSR</sequence>
<protein>
    <recommendedName>
        <fullName evidence="11">Calpain catalytic domain-containing protein</fullName>
    </recommendedName>
</protein>
<keyword evidence="2 5" id="KW-0645">Protease</keyword>
<dbReference type="PANTHER" id="PTHR10183">
    <property type="entry name" value="CALPAIN"/>
    <property type="match status" value="1"/>
</dbReference>
<evidence type="ECO:0000256" key="5">
    <source>
        <dbReference type="PROSITE-ProRule" id="PRU00239"/>
    </source>
</evidence>
<accession>A0A6G9Y6X2</accession>
<dbReference type="InterPro" id="IPR001300">
    <property type="entry name" value="Peptidase_C2_calpain_cat"/>
</dbReference>
<dbReference type="Gene3D" id="3.90.70.80">
    <property type="match status" value="1"/>
</dbReference>
<feature type="compositionally biased region" description="Polar residues" evidence="6">
    <location>
        <begin position="356"/>
        <end position="528"/>
    </location>
</feature>
<dbReference type="InterPro" id="IPR038765">
    <property type="entry name" value="Papain-like_cys_pep_sf"/>
</dbReference>
<feature type="compositionally biased region" description="Polar residues" evidence="6">
    <location>
        <begin position="2138"/>
        <end position="2149"/>
    </location>
</feature>
<dbReference type="EMBL" id="CP046172">
    <property type="protein sequence ID" value="QIS08961.1"/>
    <property type="molecule type" value="Genomic_DNA"/>
</dbReference>
<dbReference type="GO" id="GO:0004198">
    <property type="term" value="F:calcium-dependent cysteine-type endopeptidase activity"/>
    <property type="evidence" value="ECO:0007669"/>
    <property type="project" value="InterPro"/>
</dbReference>
<dbReference type="PROSITE" id="PS50203">
    <property type="entry name" value="CALPAIN_CAT"/>
    <property type="match status" value="1"/>
</dbReference>
<organism evidence="9 10">
    <name type="scientific">Nocardia arthritidis</name>
    <dbReference type="NCBI Taxonomy" id="228602"/>
    <lineage>
        <taxon>Bacteria</taxon>
        <taxon>Bacillati</taxon>
        <taxon>Actinomycetota</taxon>
        <taxon>Actinomycetes</taxon>
        <taxon>Mycobacteriales</taxon>
        <taxon>Nocardiaceae</taxon>
        <taxon>Nocardia</taxon>
    </lineage>
</organism>
<evidence type="ECO:0000256" key="3">
    <source>
        <dbReference type="ARBA" id="ARBA00022801"/>
    </source>
</evidence>
<name>A0A6G9Y6X2_9NOCA</name>
<evidence type="ECO:0008006" key="11">
    <source>
        <dbReference type="Google" id="ProtNLM"/>
    </source>
</evidence>
<feature type="compositionally biased region" description="Low complexity" evidence="6">
    <location>
        <begin position="676"/>
        <end position="686"/>
    </location>
</feature>
<dbReference type="KEGG" id="nah:F5544_05245"/>
<feature type="compositionally biased region" description="Polar residues" evidence="6">
    <location>
        <begin position="536"/>
        <end position="565"/>
    </location>
</feature>
<dbReference type="InterPro" id="IPR047002">
    <property type="entry name" value="Tcp10_C_sf"/>
</dbReference>
<dbReference type="Gene3D" id="2.60.450.20">
    <property type="match status" value="1"/>
</dbReference>
<evidence type="ECO:0000313" key="9">
    <source>
        <dbReference type="EMBL" id="QIS08961.1"/>
    </source>
</evidence>
<dbReference type="PANTHER" id="PTHR10183:SF379">
    <property type="entry name" value="CALPAIN-5"/>
    <property type="match status" value="1"/>
</dbReference>
<dbReference type="Pfam" id="PF00648">
    <property type="entry name" value="Peptidase_C2"/>
    <property type="match status" value="1"/>
</dbReference>
<dbReference type="SUPFAM" id="SSF54001">
    <property type="entry name" value="Cysteine proteinases"/>
    <property type="match status" value="1"/>
</dbReference>
<evidence type="ECO:0000256" key="1">
    <source>
        <dbReference type="ARBA" id="ARBA00007623"/>
    </source>
</evidence>
<dbReference type="InterPro" id="IPR003540">
    <property type="entry name" value="ADP-ribosyltransferase"/>
</dbReference>
<evidence type="ECO:0000313" key="10">
    <source>
        <dbReference type="Proteomes" id="UP000503540"/>
    </source>
</evidence>
<feature type="compositionally biased region" description="Low complexity" evidence="6">
    <location>
        <begin position="622"/>
        <end position="631"/>
    </location>
</feature>
<evidence type="ECO:0000259" key="7">
    <source>
        <dbReference type="PROSITE" id="PS50203"/>
    </source>
</evidence>
<evidence type="ECO:0000259" key="8">
    <source>
        <dbReference type="PROSITE" id="PS50802"/>
    </source>
</evidence>
<gene>
    <name evidence="9" type="ORF">F5544_05245</name>
</gene>
<keyword evidence="4 5" id="KW-0788">Thiol protease</keyword>
<dbReference type="Pfam" id="PF03496">
    <property type="entry name" value="ADPrib_exo_Tox"/>
    <property type="match status" value="1"/>
</dbReference>
<proteinExistence type="inferred from homology"/>